<sequence length="59" mass="5990">MKLVILSWLAGLLGFGLLITGVAMVHVPAGCIVAGVGLIFWAKLADRAAAAMQSKPKGG</sequence>
<name>A0ABX8QN36_PSECO</name>
<protein>
    <recommendedName>
        <fullName evidence="4">Transmembrane protein</fullName>
    </recommendedName>
</protein>
<dbReference type="Proteomes" id="UP000824066">
    <property type="component" value="Chromosome"/>
</dbReference>
<proteinExistence type="predicted"/>
<evidence type="ECO:0000313" key="3">
    <source>
        <dbReference type="Proteomes" id="UP000824066"/>
    </source>
</evidence>
<evidence type="ECO:0000256" key="1">
    <source>
        <dbReference type="SAM" id="Phobius"/>
    </source>
</evidence>
<evidence type="ECO:0000313" key="2">
    <source>
        <dbReference type="EMBL" id="QXI55802.1"/>
    </source>
</evidence>
<keyword evidence="1" id="KW-0472">Membrane</keyword>
<keyword evidence="1" id="KW-1133">Transmembrane helix</keyword>
<keyword evidence="1" id="KW-0812">Transmembrane</keyword>
<evidence type="ECO:0008006" key="4">
    <source>
        <dbReference type="Google" id="ProtNLM"/>
    </source>
</evidence>
<dbReference type="RefSeq" id="WP_217861822.1">
    <property type="nucleotide sequence ID" value="NZ_CP077080.1"/>
</dbReference>
<accession>A0ABX8QN36</accession>
<keyword evidence="3" id="KW-1185">Reference proteome</keyword>
<dbReference type="EMBL" id="CP077080">
    <property type="protein sequence ID" value="QXI55802.1"/>
    <property type="molecule type" value="Genomic_DNA"/>
</dbReference>
<gene>
    <name evidence="2" type="ORF">KSS97_12985</name>
</gene>
<feature type="transmembrane region" description="Helical" evidence="1">
    <location>
        <begin position="26"/>
        <end position="45"/>
    </location>
</feature>
<reference evidence="2 3" key="1">
    <citation type="journal article" date="2021" name="Microorganisms">
        <title>The Ever-Expanding Pseudomonas Genus: Description of 43 New Species and Partition of the Pseudomonas putida Group.</title>
        <authorList>
            <person name="Girard L."/>
            <person name="Lood C."/>
            <person name="Hofte M."/>
            <person name="Vandamme P."/>
            <person name="Rokni-Zadeh H."/>
            <person name="van Noort V."/>
            <person name="Lavigne R."/>
            <person name="De Mot R."/>
        </authorList>
    </citation>
    <scope>NUCLEOTIDE SEQUENCE [LARGE SCALE GENOMIC DNA]</scope>
    <source>
        <strain evidence="2 3">SWRI17</strain>
    </source>
</reference>
<organism evidence="2 3">
    <name type="scientific">Pseudomonas canavaninivorans</name>
    <dbReference type="NCBI Taxonomy" id="2842348"/>
    <lineage>
        <taxon>Bacteria</taxon>
        <taxon>Pseudomonadati</taxon>
        <taxon>Pseudomonadota</taxon>
        <taxon>Gammaproteobacteria</taxon>
        <taxon>Pseudomonadales</taxon>
        <taxon>Pseudomonadaceae</taxon>
        <taxon>Pseudomonas</taxon>
    </lineage>
</organism>